<protein>
    <recommendedName>
        <fullName evidence="1">Flagellar assembly protein T N-terminal domain-containing protein</fullName>
    </recommendedName>
</protein>
<dbReference type="OrthoDB" id="6396299at2"/>
<sequence length="506" mass="55454">MVLRFLRILALTVVTFLGGFYSTIVMADPMDDIFSMLGQGGTRSGVNDLDGYYVVAMGTSNHSSESKGTEQARLDALRQLNEMINGVETSGSTEVSMEYVTISEGANQQEFSKERFVDVVSHSFKGNLSAVKMLKSGQYDGDYFVALVVTQRDVAKVSSLRSQPASDSSVILSNQPSAVTVAAFTDASSSVEAKGIASMKKGEATARELAVQDAIKNAVQQAQGVMISGKSGQFNEAVAMAISTKTEGYVSRYEILDEDIERGQYYVIVVADVNQGQLLNDASFYLDVFGKAEFSVASNNRDKVSWLTDELEKLGFGLTANQAAATHTFKLTHEQRPVEDHKGSKGFETAVTVQLVDNTSGSIILTVVNKPIKSRIYVEPASRAKQVSEHQAYKQISSKLGLEVIQSLAAHAQRGVVYPILIKNANRHDVAIFKHVLENSTSGSVENWHWDKKDKTMTLNYRFSGSLSLAFDQGLDELYQTFKLEGKGRRPHLKSVNNQNANFEIR</sequence>
<dbReference type="InterPro" id="IPR038180">
    <property type="entry name" value="FlgT_N_sf"/>
</dbReference>
<accession>F9RX08</accession>
<organism evidence="2 3">
    <name type="scientific">Vibrio ichthyoenteri ATCC 700023</name>
    <dbReference type="NCBI Taxonomy" id="870968"/>
    <lineage>
        <taxon>Bacteria</taxon>
        <taxon>Pseudomonadati</taxon>
        <taxon>Pseudomonadota</taxon>
        <taxon>Gammaproteobacteria</taxon>
        <taxon>Vibrionales</taxon>
        <taxon>Vibrionaceae</taxon>
        <taxon>Vibrio</taxon>
    </lineage>
</organism>
<reference evidence="2 3" key="1">
    <citation type="journal article" date="2012" name="Int. J. Syst. Evol. Microbiol.">
        <title>Vibrio caribbeanicus sp. nov., isolated from the marine sponge Scleritoderma cyanea.</title>
        <authorList>
            <person name="Hoffmann M."/>
            <person name="Monday S.R."/>
            <person name="Allard M.W."/>
            <person name="Strain E.A."/>
            <person name="Whittaker P."/>
            <person name="Naum M."/>
            <person name="McCarthy P.J."/>
            <person name="Lopez J.V."/>
            <person name="Fischer M."/>
            <person name="Brown E.W."/>
        </authorList>
    </citation>
    <scope>NUCLEOTIDE SEQUENCE [LARGE SCALE GENOMIC DNA]</scope>
    <source>
        <strain evidence="2 3">ATCC 700023</strain>
    </source>
</reference>
<dbReference type="Gene3D" id="3.30.1660.40">
    <property type="entry name" value="FlgT, N-terminal domain"/>
    <property type="match status" value="1"/>
</dbReference>
<dbReference type="InterPro" id="IPR032370">
    <property type="entry name" value="FlgT_N"/>
</dbReference>
<evidence type="ECO:0000313" key="3">
    <source>
        <dbReference type="Proteomes" id="UP000004605"/>
    </source>
</evidence>
<proteinExistence type="predicted"/>
<dbReference type="Pfam" id="PF16548">
    <property type="entry name" value="FlgT_N"/>
    <property type="match status" value="1"/>
</dbReference>
<gene>
    <name evidence="2" type="ORF">VII00023_00255</name>
</gene>
<evidence type="ECO:0000259" key="1">
    <source>
        <dbReference type="Pfam" id="PF16548"/>
    </source>
</evidence>
<feature type="domain" description="Flagellar assembly protein T N-terminal" evidence="1">
    <location>
        <begin position="191"/>
        <end position="273"/>
    </location>
</feature>
<dbReference type="EMBL" id="AFWF01000009">
    <property type="protein sequence ID" value="EGU48581.1"/>
    <property type="molecule type" value="Genomic_DNA"/>
</dbReference>
<dbReference type="Proteomes" id="UP000004605">
    <property type="component" value="Unassembled WGS sequence"/>
</dbReference>
<keyword evidence="3" id="KW-1185">Reference proteome</keyword>
<dbReference type="AlphaFoldDB" id="F9RX08"/>
<comment type="caution">
    <text evidence="2">The sequence shown here is derived from an EMBL/GenBank/DDBJ whole genome shotgun (WGS) entry which is preliminary data.</text>
</comment>
<name>F9RX08_9VIBR</name>
<dbReference type="RefSeq" id="WP_006710412.1">
    <property type="nucleotide sequence ID" value="NZ_AFWF01000009.1"/>
</dbReference>
<evidence type="ECO:0000313" key="2">
    <source>
        <dbReference type="EMBL" id="EGU48581.1"/>
    </source>
</evidence>